<proteinExistence type="predicted"/>
<organism evidence="1 2">
    <name type="scientific">Brachionus plicatilis</name>
    <name type="common">Marine rotifer</name>
    <name type="synonym">Brachionus muelleri</name>
    <dbReference type="NCBI Taxonomy" id="10195"/>
    <lineage>
        <taxon>Eukaryota</taxon>
        <taxon>Metazoa</taxon>
        <taxon>Spiralia</taxon>
        <taxon>Gnathifera</taxon>
        <taxon>Rotifera</taxon>
        <taxon>Eurotatoria</taxon>
        <taxon>Monogononta</taxon>
        <taxon>Pseudotrocha</taxon>
        <taxon>Ploima</taxon>
        <taxon>Brachionidae</taxon>
        <taxon>Brachionus</taxon>
    </lineage>
</organism>
<sequence length="125" mass="14957">MKNDIYKLKSATFKVIISEIQFCMKFHNANFIQSSVYQGYKIVEISWYLGIELLRIIFLNKTSLKEFLFLFENHNSLKYLKINKYIILTSTDIQKSESIDELYEEIIQKIIYAAYKSIHINHIKF</sequence>
<name>A0A3M7SWT2_BRAPC</name>
<keyword evidence="2" id="KW-1185">Reference proteome</keyword>
<dbReference type="Proteomes" id="UP000276133">
    <property type="component" value="Unassembled WGS sequence"/>
</dbReference>
<accession>A0A3M7SWT2</accession>
<protein>
    <submittedName>
        <fullName evidence="1">Uncharacterized protein</fullName>
    </submittedName>
</protein>
<dbReference type="AlphaFoldDB" id="A0A3M7SWT2"/>
<gene>
    <name evidence="1" type="ORF">BpHYR1_044129</name>
</gene>
<evidence type="ECO:0000313" key="2">
    <source>
        <dbReference type="Proteomes" id="UP000276133"/>
    </source>
</evidence>
<reference evidence="1 2" key="1">
    <citation type="journal article" date="2018" name="Sci. Rep.">
        <title>Genomic signatures of local adaptation to the degree of environmental predictability in rotifers.</title>
        <authorList>
            <person name="Franch-Gras L."/>
            <person name="Hahn C."/>
            <person name="Garcia-Roger E.M."/>
            <person name="Carmona M.J."/>
            <person name="Serra M."/>
            <person name="Gomez A."/>
        </authorList>
    </citation>
    <scope>NUCLEOTIDE SEQUENCE [LARGE SCALE GENOMIC DNA]</scope>
    <source>
        <strain evidence="1">HYR1</strain>
    </source>
</reference>
<dbReference type="EMBL" id="REGN01000670">
    <property type="protein sequence ID" value="RNA40139.1"/>
    <property type="molecule type" value="Genomic_DNA"/>
</dbReference>
<comment type="caution">
    <text evidence="1">The sequence shown here is derived from an EMBL/GenBank/DDBJ whole genome shotgun (WGS) entry which is preliminary data.</text>
</comment>
<evidence type="ECO:0000313" key="1">
    <source>
        <dbReference type="EMBL" id="RNA40139.1"/>
    </source>
</evidence>